<name>A0A1F7HK88_9BACT</name>
<keyword evidence="2" id="KW-0472">Membrane</keyword>
<evidence type="ECO:0000259" key="3">
    <source>
        <dbReference type="PROSITE" id="PS50853"/>
    </source>
</evidence>
<feature type="region of interest" description="Disordered" evidence="1">
    <location>
        <begin position="64"/>
        <end position="109"/>
    </location>
</feature>
<dbReference type="Gene3D" id="2.60.40.10">
    <property type="entry name" value="Immunoglobulins"/>
    <property type="match status" value="1"/>
</dbReference>
<evidence type="ECO:0000313" key="5">
    <source>
        <dbReference type="Proteomes" id="UP000177199"/>
    </source>
</evidence>
<dbReference type="SUPFAM" id="SSF49363">
    <property type="entry name" value="Purple acid phosphatase, N-terminal domain"/>
    <property type="match status" value="1"/>
</dbReference>
<proteinExistence type="predicted"/>
<keyword evidence="2" id="KW-1133">Transmembrane helix</keyword>
<gene>
    <name evidence="4" type="ORF">A3F29_02605</name>
</gene>
<dbReference type="InterPro" id="IPR008963">
    <property type="entry name" value="Purple_acid_Pase-like_N"/>
</dbReference>
<comment type="caution">
    <text evidence="4">The sequence shown here is derived from an EMBL/GenBank/DDBJ whole genome shotgun (WGS) entry which is preliminary data.</text>
</comment>
<feature type="transmembrane region" description="Helical" evidence="2">
    <location>
        <begin position="245"/>
        <end position="261"/>
    </location>
</feature>
<dbReference type="InterPro" id="IPR036116">
    <property type="entry name" value="FN3_sf"/>
</dbReference>
<reference evidence="4 5" key="1">
    <citation type="journal article" date="2016" name="Nat. Commun.">
        <title>Thousands of microbial genomes shed light on interconnected biogeochemical processes in an aquifer system.</title>
        <authorList>
            <person name="Anantharaman K."/>
            <person name="Brown C.T."/>
            <person name="Hug L.A."/>
            <person name="Sharon I."/>
            <person name="Castelle C.J."/>
            <person name="Probst A.J."/>
            <person name="Thomas B.C."/>
            <person name="Singh A."/>
            <person name="Wilkins M.J."/>
            <person name="Karaoz U."/>
            <person name="Brodie E.L."/>
            <person name="Williams K.H."/>
            <person name="Hubbard S.S."/>
            <person name="Banfield J.F."/>
        </authorList>
    </citation>
    <scope>NUCLEOTIDE SEQUENCE [LARGE SCALE GENOMIC DNA]</scope>
</reference>
<sequence length="265" mass="27636">MIYDTVSHPDPVISSGESPLDKYEYANTTEEFDTGVDKTTTHSVELIGLTAGTTYYYRVISHGSPDKVSDESSFTTSASTTTSTGTVAGASTGGVSTPTCSDTKPGSAPSGLSAVGGLNSVTLTWNKANDPVSYYLVTYGLSSGSQAYGNPNVGDSSTTSYTVSNLSGGITYYFKVRAGNGCAPGDFSGEVSVTPSGGFVEGPATGFAPGVLGASTEEEKIKEEKNKQEVLGFANTLSQKAQNTAKIWLSLLFLLLILIYIKNNR</sequence>
<dbReference type="PRINTS" id="PR00014">
    <property type="entry name" value="FNTYPEIII"/>
</dbReference>
<dbReference type="InterPro" id="IPR013783">
    <property type="entry name" value="Ig-like_fold"/>
</dbReference>
<evidence type="ECO:0000256" key="1">
    <source>
        <dbReference type="SAM" id="MobiDB-lite"/>
    </source>
</evidence>
<dbReference type="Pfam" id="PF00041">
    <property type="entry name" value="fn3"/>
    <property type="match status" value="1"/>
</dbReference>
<dbReference type="AlphaFoldDB" id="A0A1F7HK88"/>
<evidence type="ECO:0000313" key="4">
    <source>
        <dbReference type="EMBL" id="OGK31464.1"/>
    </source>
</evidence>
<evidence type="ECO:0000256" key="2">
    <source>
        <dbReference type="SAM" id="Phobius"/>
    </source>
</evidence>
<dbReference type="CDD" id="cd00063">
    <property type="entry name" value="FN3"/>
    <property type="match status" value="1"/>
</dbReference>
<dbReference type="Pfam" id="PF16656">
    <property type="entry name" value="Pur_ac_phosph_N"/>
    <property type="match status" value="1"/>
</dbReference>
<dbReference type="InterPro" id="IPR015914">
    <property type="entry name" value="PAPs_N"/>
</dbReference>
<dbReference type="SUPFAM" id="SSF49265">
    <property type="entry name" value="Fibronectin type III"/>
    <property type="match status" value="1"/>
</dbReference>
<dbReference type="GO" id="GO:0003993">
    <property type="term" value="F:acid phosphatase activity"/>
    <property type="evidence" value="ECO:0007669"/>
    <property type="project" value="InterPro"/>
</dbReference>
<dbReference type="Gene3D" id="2.60.40.380">
    <property type="entry name" value="Purple acid phosphatase-like, N-terminal"/>
    <property type="match status" value="1"/>
</dbReference>
<dbReference type="SMART" id="SM00060">
    <property type="entry name" value="FN3"/>
    <property type="match status" value="1"/>
</dbReference>
<organism evidence="4 5">
    <name type="scientific">Candidatus Roizmanbacteria bacterium RIFCSPHIGHO2_12_FULL_33_9</name>
    <dbReference type="NCBI Taxonomy" id="1802045"/>
    <lineage>
        <taxon>Bacteria</taxon>
        <taxon>Candidatus Roizmaniibacteriota</taxon>
    </lineage>
</organism>
<feature type="domain" description="Fibronectin type-III" evidence="3">
    <location>
        <begin position="105"/>
        <end position="198"/>
    </location>
</feature>
<keyword evidence="2" id="KW-0812">Transmembrane</keyword>
<dbReference type="Proteomes" id="UP000177199">
    <property type="component" value="Unassembled WGS sequence"/>
</dbReference>
<dbReference type="GO" id="GO:0046872">
    <property type="term" value="F:metal ion binding"/>
    <property type="evidence" value="ECO:0007669"/>
    <property type="project" value="InterPro"/>
</dbReference>
<dbReference type="PROSITE" id="PS50853">
    <property type="entry name" value="FN3"/>
    <property type="match status" value="1"/>
</dbReference>
<feature type="compositionally biased region" description="Low complexity" evidence="1">
    <location>
        <begin position="72"/>
        <end position="97"/>
    </location>
</feature>
<accession>A0A1F7HK88</accession>
<protein>
    <recommendedName>
        <fullName evidence="3">Fibronectin type-III domain-containing protein</fullName>
    </recommendedName>
</protein>
<dbReference type="InterPro" id="IPR003961">
    <property type="entry name" value="FN3_dom"/>
</dbReference>
<dbReference type="EMBL" id="MFZV01000005">
    <property type="protein sequence ID" value="OGK31464.1"/>
    <property type="molecule type" value="Genomic_DNA"/>
</dbReference>